<keyword evidence="7 12" id="KW-0297">G-protein coupled receptor</keyword>
<evidence type="ECO:0000256" key="10">
    <source>
        <dbReference type="ARBA" id="ARBA00023224"/>
    </source>
</evidence>
<keyword evidence="14" id="KW-1185">Reference proteome</keyword>
<dbReference type="PANTHER" id="PTHR11394:SF47">
    <property type="entry name" value="TASTE RECEPTOR TYPE 2 MEMBER 40"/>
    <property type="match status" value="1"/>
</dbReference>
<evidence type="ECO:0000256" key="6">
    <source>
        <dbReference type="ARBA" id="ARBA00022989"/>
    </source>
</evidence>
<keyword evidence="6 13" id="KW-1133">Transmembrane helix</keyword>
<evidence type="ECO:0000256" key="4">
    <source>
        <dbReference type="ARBA" id="ARBA00022606"/>
    </source>
</evidence>
<comment type="similarity">
    <text evidence="2 11">Belongs to the G-protein coupled receptor T2R family.</text>
</comment>
<evidence type="ECO:0000256" key="13">
    <source>
        <dbReference type="SAM" id="Phobius"/>
    </source>
</evidence>
<feature type="transmembrane region" description="Helical" evidence="13">
    <location>
        <begin position="262"/>
        <end position="287"/>
    </location>
</feature>
<feature type="transmembrane region" description="Helical" evidence="13">
    <location>
        <begin position="236"/>
        <end position="256"/>
    </location>
</feature>
<evidence type="ECO:0000256" key="12">
    <source>
        <dbReference type="RuleBase" id="RU004424"/>
    </source>
</evidence>
<keyword evidence="8 12" id="KW-0472">Membrane</keyword>
<accession>A0A6P8QY58</accession>
<evidence type="ECO:0000313" key="15">
    <source>
        <dbReference type="RefSeq" id="XP_033802379.1"/>
    </source>
</evidence>
<feature type="transmembrane region" description="Helical" evidence="13">
    <location>
        <begin position="179"/>
        <end position="205"/>
    </location>
</feature>
<dbReference type="GO" id="GO:0016020">
    <property type="term" value="C:membrane"/>
    <property type="evidence" value="ECO:0007669"/>
    <property type="project" value="UniProtKB-SubCell"/>
</dbReference>
<evidence type="ECO:0000256" key="9">
    <source>
        <dbReference type="ARBA" id="ARBA00023170"/>
    </source>
</evidence>
<keyword evidence="5 12" id="KW-0812">Transmembrane</keyword>
<dbReference type="KEGG" id="gsh:117361319"/>
<evidence type="ECO:0000256" key="8">
    <source>
        <dbReference type="ARBA" id="ARBA00023136"/>
    </source>
</evidence>
<dbReference type="OrthoDB" id="8876749at2759"/>
<dbReference type="GO" id="GO:0033038">
    <property type="term" value="F:bitter taste receptor activity"/>
    <property type="evidence" value="ECO:0007669"/>
    <property type="project" value="InterPro"/>
</dbReference>
<feature type="transmembrane region" description="Helical" evidence="13">
    <location>
        <begin position="100"/>
        <end position="122"/>
    </location>
</feature>
<name>A0A6P8QY58_GEOSA</name>
<evidence type="ECO:0000256" key="2">
    <source>
        <dbReference type="ARBA" id="ARBA00007376"/>
    </source>
</evidence>
<organism evidence="14 15">
    <name type="scientific">Geotrypetes seraphini</name>
    <name type="common">Gaboon caecilian</name>
    <name type="synonym">Caecilia seraphini</name>
    <dbReference type="NCBI Taxonomy" id="260995"/>
    <lineage>
        <taxon>Eukaryota</taxon>
        <taxon>Metazoa</taxon>
        <taxon>Chordata</taxon>
        <taxon>Craniata</taxon>
        <taxon>Vertebrata</taxon>
        <taxon>Euteleostomi</taxon>
        <taxon>Amphibia</taxon>
        <taxon>Gymnophiona</taxon>
        <taxon>Geotrypetes</taxon>
    </lineage>
</organism>
<proteinExistence type="inferred from homology"/>
<dbReference type="Proteomes" id="UP000515159">
    <property type="component" value="Chromosome 5"/>
</dbReference>
<keyword evidence="10 12" id="KW-0807">Transducer</keyword>
<keyword evidence="4 12" id="KW-0716">Sensory transduction</keyword>
<keyword evidence="9 12" id="KW-0675">Receptor</keyword>
<feature type="transmembrane region" description="Helical" evidence="13">
    <location>
        <begin position="129"/>
        <end position="150"/>
    </location>
</feature>
<dbReference type="GO" id="GO:0004930">
    <property type="term" value="F:G protein-coupled receptor activity"/>
    <property type="evidence" value="ECO:0007669"/>
    <property type="project" value="UniProtKB-KW"/>
</dbReference>
<evidence type="ECO:0000256" key="11">
    <source>
        <dbReference type="RuleBase" id="RU004423"/>
    </source>
</evidence>
<evidence type="ECO:0000256" key="3">
    <source>
        <dbReference type="ARBA" id="ARBA00022480"/>
    </source>
</evidence>
<dbReference type="Pfam" id="PF05296">
    <property type="entry name" value="TAS2R"/>
    <property type="match status" value="1"/>
</dbReference>
<dbReference type="FunFam" id="1.20.1070.10:FF:000055">
    <property type="entry name" value="Taste receptor type 2"/>
    <property type="match status" value="1"/>
</dbReference>
<comment type="subcellular location">
    <subcellularLocation>
        <location evidence="1 12">Membrane</location>
        <topology evidence="1 12">Multi-pass membrane protein</topology>
    </subcellularLocation>
</comment>
<reference evidence="15" key="1">
    <citation type="submission" date="2025-08" db="UniProtKB">
        <authorList>
            <consortium name="RefSeq"/>
        </authorList>
    </citation>
    <scope>IDENTIFICATION</scope>
</reference>
<evidence type="ECO:0000256" key="7">
    <source>
        <dbReference type="ARBA" id="ARBA00023040"/>
    </source>
</evidence>
<dbReference type="GeneID" id="117361319"/>
<evidence type="ECO:0000256" key="5">
    <source>
        <dbReference type="ARBA" id="ARBA00022692"/>
    </source>
</evidence>
<keyword evidence="3 12" id="KW-0919">Taste</keyword>
<evidence type="ECO:0000256" key="1">
    <source>
        <dbReference type="ARBA" id="ARBA00004141"/>
    </source>
</evidence>
<dbReference type="InterPro" id="IPR007960">
    <property type="entry name" value="TAS2R"/>
</dbReference>
<dbReference type="RefSeq" id="XP_033802379.1">
    <property type="nucleotide sequence ID" value="XM_033946488.1"/>
</dbReference>
<gene>
    <name evidence="15" type="primary">LOC117361319</name>
</gene>
<dbReference type="InParanoid" id="A0A6P8QY58"/>
<feature type="transmembrane region" description="Helical" evidence="13">
    <location>
        <begin position="71"/>
        <end position="94"/>
    </location>
</feature>
<dbReference type="SUPFAM" id="SSF81321">
    <property type="entry name" value="Family A G protein-coupled receptor-like"/>
    <property type="match status" value="1"/>
</dbReference>
<evidence type="ECO:0000313" key="14">
    <source>
        <dbReference type="Proteomes" id="UP000515159"/>
    </source>
</evidence>
<dbReference type="Gene3D" id="1.20.1070.10">
    <property type="entry name" value="Rhodopsin 7-helix transmembrane proteins"/>
    <property type="match status" value="1"/>
</dbReference>
<protein>
    <recommendedName>
        <fullName evidence="12">Taste receptor type 2</fullName>
    </recommendedName>
</protein>
<dbReference type="AlphaFoldDB" id="A0A6P8QY58"/>
<dbReference type="PANTHER" id="PTHR11394">
    <property type="entry name" value="TASTE RECEPTOR TYPE 2"/>
    <property type="match status" value="1"/>
</dbReference>
<sequence length="305" mass="34610">MPSLYDLIVEIILLSEALIGILTNSLTVTINVQDWIKYGSLNSCDKVLLTIGLSNIAFQCIMISNDMCMLLWIEVFLLDYVYLIFFVLLMLMIYNNFWLTASLCIFYCIKIITFHHPVLAWFKLRISKIVPCLLLGSVIGPFLLSVPAVWDIYKDYGLNVSASLTDNSASKSYKLRWSFSYSIASLLLGCCMPFLLVLLSIILILTSLCRHARRMENTGGGFNKPRLEAHIGAAKTVIYLLFHYVVFYMAEFLLLFDIFQLASLWSVLCMVIVYAFAPIQSVILILGNSNLKQAVRRIICPVKYG</sequence>
<feature type="transmembrane region" description="Helical" evidence="13">
    <location>
        <begin position="7"/>
        <end position="27"/>
    </location>
</feature>